<comment type="caution">
    <text evidence="3">The sequence shown here is derived from an EMBL/GenBank/DDBJ whole genome shotgun (WGS) entry which is preliminary data.</text>
</comment>
<feature type="region of interest" description="Disordered" evidence="1">
    <location>
        <begin position="34"/>
        <end position="60"/>
    </location>
</feature>
<gene>
    <name evidence="3" type="ORF">EJV47_15670</name>
</gene>
<organism evidence="3 4">
    <name type="scientific">Hymenobacter gummosus</name>
    <dbReference type="NCBI Taxonomy" id="1776032"/>
    <lineage>
        <taxon>Bacteria</taxon>
        <taxon>Pseudomonadati</taxon>
        <taxon>Bacteroidota</taxon>
        <taxon>Cytophagia</taxon>
        <taxon>Cytophagales</taxon>
        <taxon>Hymenobacteraceae</taxon>
        <taxon>Hymenobacter</taxon>
    </lineage>
</organism>
<dbReference type="InterPro" id="IPR057153">
    <property type="entry name" value="DUF7831"/>
</dbReference>
<dbReference type="Pfam" id="PF25176">
    <property type="entry name" value="DUF7831"/>
    <property type="match status" value="1"/>
</dbReference>
<evidence type="ECO:0000313" key="4">
    <source>
        <dbReference type="Proteomes" id="UP000282184"/>
    </source>
</evidence>
<name>A0A3S0H820_9BACT</name>
<reference evidence="3 4" key="1">
    <citation type="submission" date="2018-12" db="EMBL/GenBank/DDBJ databases">
        <title>Hymenobacter gummosus sp. nov., isolated from a spring.</title>
        <authorList>
            <person name="Nie L."/>
        </authorList>
    </citation>
    <scope>NUCLEOTIDE SEQUENCE [LARGE SCALE GENOMIC DNA]</scope>
    <source>
        <strain evidence="3 4">KCTC 52166</strain>
    </source>
</reference>
<feature type="domain" description="DUF7831" evidence="2">
    <location>
        <begin position="4"/>
        <end position="121"/>
    </location>
</feature>
<protein>
    <recommendedName>
        <fullName evidence="2">DUF7831 domain-containing protein</fullName>
    </recommendedName>
</protein>
<dbReference type="OrthoDB" id="7999122at2"/>
<sequence length="129" mass="14556">MMLRKQKFITREDLQANPDTLYVFGDNERRRGYGGQAKAMRGEPNAVGVRTKRKPARTAPDDFWTDATYEQNCRFIDEDLAPVFAHLRAGGPVVLPEDGLGTGLAELPTRAPRTFAYLQEQLQQLEAFV</sequence>
<evidence type="ECO:0000259" key="2">
    <source>
        <dbReference type="Pfam" id="PF25176"/>
    </source>
</evidence>
<evidence type="ECO:0000313" key="3">
    <source>
        <dbReference type="EMBL" id="RTQ48410.1"/>
    </source>
</evidence>
<proteinExistence type="predicted"/>
<keyword evidence="4" id="KW-1185">Reference proteome</keyword>
<dbReference type="AlphaFoldDB" id="A0A3S0H820"/>
<dbReference type="EMBL" id="RXOF01000009">
    <property type="protein sequence ID" value="RTQ48410.1"/>
    <property type="molecule type" value="Genomic_DNA"/>
</dbReference>
<accession>A0A3S0H820</accession>
<evidence type="ECO:0000256" key="1">
    <source>
        <dbReference type="SAM" id="MobiDB-lite"/>
    </source>
</evidence>
<dbReference type="Proteomes" id="UP000282184">
    <property type="component" value="Unassembled WGS sequence"/>
</dbReference>